<dbReference type="GO" id="GO:0005096">
    <property type="term" value="F:GTPase activator activity"/>
    <property type="evidence" value="ECO:0007669"/>
    <property type="project" value="TreeGrafter"/>
</dbReference>
<dbReference type="FunFam" id="1.10.506.10:FF:000004">
    <property type="entry name" value="IQ motif containing GTPase activating protein 1"/>
    <property type="match status" value="1"/>
</dbReference>
<evidence type="ECO:0000256" key="3">
    <source>
        <dbReference type="ARBA" id="ARBA00022860"/>
    </source>
</evidence>
<dbReference type="InterPro" id="IPR001936">
    <property type="entry name" value="RasGAP_dom"/>
</dbReference>
<name>A0AAJ7SQ53_PETMA</name>
<proteinExistence type="predicted"/>
<dbReference type="Pfam" id="PF00307">
    <property type="entry name" value="CH"/>
    <property type="match status" value="1"/>
</dbReference>
<evidence type="ECO:0000256" key="1">
    <source>
        <dbReference type="ARBA" id="ARBA00022553"/>
    </source>
</evidence>
<dbReference type="PROSITE" id="PS50021">
    <property type="entry name" value="CH"/>
    <property type="match status" value="1"/>
</dbReference>
<accession>A0AAJ7SQ53</accession>
<dbReference type="InterPro" id="IPR000048">
    <property type="entry name" value="IQ_motif_EF-hand-BS"/>
</dbReference>
<protein>
    <submittedName>
        <fullName evidence="9">Ras GTPase-activating-like protein IQGAP1 isoform X1</fullName>
    </submittedName>
</protein>
<dbReference type="SMART" id="SM00323">
    <property type="entry name" value="RasGAP"/>
    <property type="match status" value="1"/>
</dbReference>
<dbReference type="Pfam" id="PF00616">
    <property type="entry name" value="RasGAP"/>
    <property type="match status" value="1"/>
</dbReference>
<dbReference type="InterPro" id="IPR001202">
    <property type="entry name" value="WW_dom"/>
</dbReference>
<dbReference type="GO" id="GO:0005516">
    <property type="term" value="F:calmodulin binding"/>
    <property type="evidence" value="ECO:0007669"/>
    <property type="project" value="UniProtKB-KW"/>
</dbReference>
<reference evidence="9" key="1">
    <citation type="submission" date="2025-08" db="UniProtKB">
        <authorList>
            <consortium name="RefSeq"/>
        </authorList>
    </citation>
    <scope>IDENTIFICATION</scope>
    <source>
        <tissue evidence="9">Sperm</tissue>
    </source>
</reference>
<dbReference type="KEGG" id="pmrn:116939017"/>
<dbReference type="PANTHER" id="PTHR14149:SF14">
    <property type="entry name" value="CALPONIN-HOMOLOGY (CH) DOMAIN-CONTAINING PROTEIN"/>
    <property type="match status" value="1"/>
</dbReference>
<evidence type="ECO:0000259" key="6">
    <source>
        <dbReference type="PROSITE" id="PS50020"/>
    </source>
</evidence>
<dbReference type="InterPro" id="IPR001715">
    <property type="entry name" value="CH_dom"/>
</dbReference>
<dbReference type="InterPro" id="IPR036872">
    <property type="entry name" value="CH_dom_sf"/>
</dbReference>
<dbReference type="SUPFAM" id="SSF48350">
    <property type="entry name" value="GTPase activation domain, GAP"/>
    <property type="match status" value="1"/>
</dbReference>
<feature type="coiled-coil region" evidence="4">
    <location>
        <begin position="166"/>
        <end position="193"/>
    </location>
</feature>
<keyword evidence="2" id="KW-0677">Repeat</keyword>
<dbReference type="Pfam" id="PF00612">
    <property type="entry name" value="IQ"/>
    <property type="match status" value="3"/>
</dbReference>
<evidence type="ECO:0000256" key="2">
    <source>
        <dbReference type="ARBA" id="ARBA00022737"/>
    </source>
</evidence>
<dbReference type="Gene3D" id="1.10.418.10">
    <property type="entry name" value="Calponin-like domain"/>
    <property type="match status" value="1"/>
</dbReference>
<dbReference type="SUPFAM" id="SSF47576">
    <property type="entry name" value="Calponin-homology domain, CH-domain"/>
    <property type="match status" value="1"/>
</dbReference>
<feature type="domain" description="Calponin-homology (CH)" evidence="7">
    <location>
        <begin position="42"/>
        <end position="157"/>
    </location>
</feature>
<dbReference type="SMART" id="SM00033">
    <property type="entry name" value="CH"/>
    <property type="match status" value="1"/>
</dbReference>
<evidence type="ECO:0000313" key="9">
    <source>
        <dbReference type="RefSeq" id="XP_032802770.1"/>
    </source>
</evidence>
<dbReference type="Pfam" id="PF03836">
    <property type="entry name" value="RasGAP_C"/>
    <property type="match status" value="1"/>
</dbReference>
<dbReference type="GO" id="GO:0051015">
    <property type="term" value="F:actin filament binding"/>
    <property type="evidence" value="ECO:0007669"/>
    <property type="project" value="TreeGrafter"/>
</dbReference>
<dbReference type="Gene3D" id="1.20.5.190">
    <property type="match status" value="2"/>
</dbReference>
<feature type="domain" description="WW" evidence="6">
    <location>
        <begin position="685"/>
        <end position="718"/>
    </location>
</feature>
<evidence type="ECO:0000259" key="5">
    <source>
        <dbReference type="PROSITE" id="PS50018"/>
    </source>
</evidence>
<keyword evidence="8" id="KW-1185">Reference proteome</keyword>
<keyword evidence="4" id="KW-0175">Coiled coil</keyword>
<dbReference type="GO" id="GO:1903479">
    <property type="term" value="P:mitotic actomyosin contractile ring assembly actin filament organization"/>
    <property type="evidence" value="ECO:0007669"/>
    <property type="project" value="TreeGrafter"/>
</dbReference>
<dbReference type="PANTHER" id="PTHR14149">
    <property type="entry name" value="RAS GTPASE-ACTIVATING PROTEIN WITH IQ MOTIF"/>
    <property type="match status" value="1"/>
</dbReference>
<dbReference type="InterPro" id="IPR008936">
    <property type="entry name" value="Rho_GTPase_activation_prot"/>
</dbReference>
<dbReference type="SMART" id="SM00015">
    <property type="entry name" value="IQ"/>
    <property type="match status" value="4"/>
</dbReference>
<dbReference type="FunFam" id="1.10.418.10:FF:000013">
    <property type="entry name" value="IQ motif containing GTPase activating protein 1"/>
    <property type="match status" value="1"/>
</dbReference>
<dbReference type="InterPro" id="IPR000593">
    <property type="entry name" value="RasGAP_C"/>
</dbReference>
<evidence type="ECO:0000256" key="4">
    <source>
        <dbReference type="SAM" id="Coils"/>
    </source>
</evidence>
<keyword evidence="3" id="KW-0112">Calmodulin-binding</keyword>
<gene>
    <name evidence="9" type="primary">LOC116939017</name>
</gene>
<organism evidence="8 9">
    <name type="scientific">Petromyzon marinus</name>
    <name type="common">Sea lamprey</name>
    <dbReference type="NCBI Taxonomy" id="7757"/>
    <lineage>
        <taxon>Eukaryota</taxon>
        <taxon>Metazoa</taxon>
        <taxon>Chordata</taxon>
        <taxon>Craniata</taxon>
        <taxon>Vertebrata</taxon>
        <taxon>Cyclostomata</taxon>
        <taxon>Hyperoartia</taxon>
        <taxon>Petromyzontiformes</taxon>
        <taxon>Petromyzontidae</taxon>
        <taxon>Petromyzon</taxon>
    </lineage>
</organism>
<dbReference type="InterPro" id="IPR023152">
    <property type="entry name" value="RasGAP_CS"/>
</dbReference>
<evidence type="ECO:0000313" key="8">
    <source>
        <dbReference type="Proteomes" id="UP001318040"/>
    </source>
</evidence>
<keyword evidence="1" id="KW-0597">Phosphoprotein</keyword>
<dbReference type="PROSITE" id="PS00509">
    <property type="entry name" value="RAS_GTPASE_ACTIV_1"/>
    <property type="match status" value="1"/>
</dbReference>
<evidence type="ECO:0000259" key="7">
    <source>
        <dbReference type="PROSITE" id="PS50021"/>
    </source>
</evidence>
<dbReference type="PROSITE" id="PS50096">
    <property type="entry name" value="IQ"/>
    <property type="match status" value="4"/>
</dbReference>
<feature type="domain" description="Ras-GAP" evidence="5">
    <location>
        <begin position="1009"/>
        <end position="1242"/>
    </location>
</feature>
<dbReference type="GO" id="GO:0005938">
    <property type="term" value="C:cell cortex"/>
    <property type="evidence" value="ECO:0007669"/>
    <property type="project" value="TreeGrafter"/>
</dbReference>
<dbReference type="Gene3D" id="1.10.506.10">
    <property type="entry name" value="GTPase Activation - p120gap, domain 1"/>
    <property type="match status" value="1"/>
</dbReference>
<dbReference type="GO" id="GO:0120025">
    <property type="term" value="C:plasma membrane bounded cell projection"/>
    <property type="evidence" value="ECO:0007669"/>
    <property type="project" value="UniProtKB-ARBA"/>
</dbReference>
<dbReference type="PROSITE" id="PS50020">
    <property type="entry name" value="WW_DOMAIN_2"/>
    <property type="match status" value="1"/>
</dbReference>
<sequence length="1664" mass="187199">MARQDDADGFAKPYYGSIMDDERMTAEQMDARRRQNVAYEYLCHLEEAKRWLEACIVEELPPTTELEESLRNGVILAKLGHFFMPGKVSLKKIYDKEQTRCKAMGLHFRHTDNINHWLSAMVAIGLPKIFYPETTDIYDRKNMPKTIYCIHALSLYLFKLGLAPQIQDLFGKVNFTEEEIDNMRKELEKYGIQMPAFSKIGGILASELSVDEAALHAAVIAINDAVEKGDPAETVAALRNPSAMLLGLEEELAGAYQSMLQRAKLDKANSARNRGMVGDGSIEEKDVYEELLTQAEIQGNINTVNTQAALERVDAALRGKNPEELMEALRARALALHGVEFGNARWYQERLSSERDARGQDTGRECQLGKEDLQAGVERANSEALRHHLMLKAVEKINAAIGAGEAQATVLALQQPDAQLPPIHPFAASLYQLELGALQSEMGELSHGALCESLQALSALALVNQALDARDTVAVATLLANQSAVLASLDKANLQRYVEALMELKAQALSEGREHVLWSDIRACVDDINVTVQEEHDRVLAIGKINEALEEEEPVRTLEALQLPAVKLSVVEPALALRYRDVLRASKRRKAKEMADESAVLWLDEIQEGVHAANKDNEAANSMAAAVAAVNSALGDTGEGVAETLLGLLRTPGLALRGVTPECTASYHLELSDAKCEKAAGAKGESSDGPWSRHRLRDGSDFFFNRESGEGRWEAPQGAMPSTGQLSRDEIQAVVGRVTSVYNRERLWLTHEALVAQLQARGRGYLVRRALVARREFLTNQQPAITTVQAYWRGCKQRKVFRARLQLLRDNTPAAIKIQAWVRMWLAAKRYRARLQFFQDHIPEIVKIQAFLRANKARDDYRILIGASNPPLPVLRKFVHLLEQSDLDIQEELEIMRLREEVVTTIRSNQQLEQDLNTMDIKIGLLVKNRITLQDVVMHSKKLNKKNREELQGMMVADQQKGLKSLSLEKRKRLEAYQHLFYLLQTNPSYLAKLIFLMPQNKSTKFVDSVVFTLYNYASNQREEYLLLKLFKSALEEEIKSKVDHLQEIVTGNPTVIKMVVTFHRGVRGQNAMQTLLGPLVKEIIEDKSFNVNTNPVEIYKAWVNQMESQTGEMSNLPYDVTSEQALVHEEVRKRLEISLQSLRTATDKVLSSIIAALDKIPYGMRFIAKVLKNSLQEKFPDATEDDLFKIVGNLLYYRYMNPAIVAPDAFDVLELGAGETLRPEQRRSLAFVARMLQSAAANQRFEEGDASHMGTLSEYTTQAFAKFKKFFQSACDVPGLEEKFNVDEYSDLVTLSKPVIYISIGEIIDTHTLLLEHQEAIAPDHNDPLIALLEDLGDVPDICSLGGETEGENSDPNKEAQLLKTEVSLTLANKFDVMGDDDLDTKGLLLRTKKLVVDVIRAQPGESLTEILSTAASTEQEAEHDRVVRRRAVQDARAPEKVRRDTQGPQECELSLAGKKERILCSLEALEKAEHVCAADKYQAFINDIAKDIRNQRRYRQRRKAELVKLQQTLVALNSKTTFYQEQTNYYNQYIQTCLDNLAHKGKSGRKGKAEEKSGRKGKPQVLHYTAARLYEKGVLLEIEDVTLNQFKNVLFDITKGEKIGIFEVKAKFMGVEMEKVELNFQDLLQLQYEGVAVMKMFERAKVNVNLLIFLLNKKLYGK</sequence>
<dbReference type="PROSITE" id="PS50018">
    <property type="entry name" value="RAS_GTPASE_ACTIV_2"/>
    <property type="match status" value="1"/>
</dbReference>
<dbReference type="Proteomes" id="UP001318040">
    <property type="component" value="Chromosome 1"/>
</dbReference>
<dbReference type="RefSeq" id="XP_032802770.1">
    <property type="nucleotide sequence ID" value="XM_032946879.1"/>
</dbReference>
<dbReference type="SUPFAM" id="SSF143885">
    <property type="entry name" value="RGC domain-like"/>
    <property type="match status" value="1"/>
</dbReference>